<keyword evidence="3" id="KW-0547">Nucleotide-binding</keyword>
<reference evidence="7 8" key="1">
    <citation type="journal article" date="2016" name="BMC Genomics">
        <title>Comparative genomic and transcriptomic analyses of the Fuzhuan brick tea-fermentation fungus Aspergillus cristatus.</title>
        <authorList>
            <person name="Ge Y."/>
            <person name="Wang Y."/>
            <person name="Liu Y."/>
            <person name="Tan Y."/>
            <person name="Ren X."/>
            <person name="Zhang X."/>
            <person name="Hyde K.D."/>
            <person name="Liu Y."/>
            <person name="Liu Z."/>
        </authorList>
    </citation>
    <scope>NUCLEOTIDE SEQUENCE [LARGE SCALE GENOMIC DNA]</scope>
    <source>
        <strain evidence="7 8">GZAAS20.1005</strain>
    </source>
</reference>
<keyword evidence="4" id="KW-0418">Kinase</keyword>
<evidence type="ECO:0000313" key="8">
    <source>
        <dbReference type="Proteomes" id="UP000094569"/>
    </source>
</evidence>
<dbReference type="Gene3D" id="1.10.510.10">
    <property type="entry name" value="Transferase(Phosphotransferase) domain 1"/>
    <property type="match status" value="1"/>
</dbReference>
<sequence length="403" mass="45651">MKETFIYKPNHLFYTQEPLLGYKPGGYHPVNLGDSFKDGRYQVHHKLGWGKYSTTWLAYDKSNGYWVSLEIVTANADDSSRSRELHHLQLLEGKCKGRLSSKYVIQFLDIFSHSGPNGDHQCLVFELLGPPVEWVLMDYSAYADHTNPGKLEPGTIMRMSRQLLECIEFIHSAGMAHGADMITDISGWTVVFSGKSLSTTRERIFKFVGTPEVEPLVRSDGRPLDEGLPTHLVKAIVWDNWVEEDHEDLRIIDFGRSFFQWEKTRRIAKPGPFPAPETIFTGSFDYRVDLWRAGCVIYSFLFGTSPFTYKGDNNALVAQMIGLVGLNNMPEDWKAQCIPGHGLDRKSNTQLSELKRRLVEQVNHPELIPLVPVIEGLMRLVPSSRITASTGLNLLSPKKRAPN</sequence>
<dbReference type="PROSITE" id="PS50011">
    <property type="entry name" value="PROTEIN_KINASE_DOM"/>
    <property type="match status" value="1"/>
</dbReference>
<dbReference type="Pfam" id="PF00069">
    <property type="entry name" value="Pkinase"/>
    <property type="match status" value="1"/>
</dbReference>
<evidence type="ECO:0000256" key="1">
    <source>
        <dbReference type="ARBA" id="ARBA00022527"/>
    </source>
</evidence>
<evidence type="ECO:0000256" key="3">
    <source>
        <dbReference type="ARBA" id="ARBA00022741"/>
    </source>
</evidence>
<dbReference type="SUPFAM" id="SSF56112">
    <property type="entry name" value="Protein kinase-like (PK-like)"/>
    <property type="match status" value="1"/>
</dbReference>
<keyword evidence="8" id="KW-1185">Reference proteome</keyword>
<dbReference type="GO" id="GO:0043484">
    <property type="term" value="P:regulation of RNA splicing"/>
    <property type="evidence" value="ECO:0007669"/>
    <property type="project" value="TreeGrafter"/>
</dbReference>
<dbReference type="Proteomes" id="UP000094569">
    <property type="component" value="Unassembled WGS sequence"/>
</dbReference>
<proteinExistence type="predicted"/>
<dbReference type="AlphaFoldDB" id="A0A1E3BIT9"/>
<keyword evidence="1" id="KW-0723">Serine/threonine-protein kinase</keyword>
<evidence type="ECO:0000256" key="4">
    <source>
        <dbReference type="ARBA" id="ARBA00022777"/>
    </source>
</evidence>
<name>A0A1E3BIT9_ASPCR</name>
<dbReference type="GO" id="GO:0004674">
    <property type="term" value="F:protein serine/threonine kinase activity"/>
    <property type="evidence" value="ECO:0007669"/>
    <property type="project" value="UniProtKB-KW"/>
</dbReference>
<accession>A0A1E3BIT9</accession>
<keyword evidence="2" id="KW-0808">Transferase</keyword>
<dbReference type="GO" id="GO:0005634">
    <property type="term" value="C:nucleus"/>
    <property type="evidence" value="ECO:0007669"/>
    <property type="project" value="TreeGrafter"/>
</dbReference>
<dbReference type="OrthoDB" id="5979581at2759"/>
<evidence type="ECO:0000256" key="5">
    <source>
        <dbReference type="ARBA" id="ARBA00022840"/>
    </source>
</evidence>
<evidence type="ECO:0000313" key="7">
    <source>
        <dbReference type="EMBL" id="ODM20864.1"/>
    </source>
</evidence>
<organism evidence="7 8">
    <name type="scientific">Aspergillus cristatus</name>
    <name type="common">Chinese Fuzhuan brick tea-fermentation fungus</name>
    <name type="synonym">Eurotium cristatum</name>
    <dbReference type="NCBI Taxonomy" id="573508"/>
    <lineage>
        <taxon>Eukaryota</taxon>
        <taxon>Fungi</taxon>
        <taxon>Dikarya</taxon>
        <taxon>Ascomycota</taxon>
        <taxon>Pezizomycotina</taxon>
        <taxon>Eurotiomycetes</taxon>
        <taxon>Eurotiomycetidae</taxon>
        <taxon>Eurotiales</taxon>
        <taxon>Aspergillaceae</taxon>
        <taxon>Aspergillus</taxon>
        <taxon>Aspergillus subgen. Aspergillus</taxon>
    </lineage>
</organism>
<evidence type="ECO:0000259" key="6">
    <source>
        <dbReference type="PROSITE" id="PS50011"/>
    </source>
</evidence>
<dbReference type="PANTHER" id="PTHR45646">
    <property type="entry name" value="SERINE/THREONINE-PROTEIN KINASE DOA-RELATED"/>
    <property type="match status" value="1"/>
</dbReference>
<dbReference type="InterPro" id="IPR000719">
    <property type="entry name" value="Prot_kinase_dom"/>
</dbReference>
<gene>
    <name evidence="7" type="ORF">SI65_03917</name>
</gene>
<dbReference type="STRING" id="573508.A0A1E3BIT9"/>
<dbReference type="GO" id="GO:0005524">
    <property type="term" value="F:ATP binding"/>
    <property type="evidence" value="ECO:0007669"/>
    <property type="project" value="UniProtKB-KW"/>
</dbReference>
<dbReference type="VEuPathDB" id="FungiDB:SI65_03917"/>
<dbReference type="InterPro" id="IPR011009">
    <property type="entry name" value="Kinase-like_dom_sf"/>
</dbReference>
<comment type="caution">
    <text evidence="7">The sequence shown here is derived from an EMBL/GenBank/DDBJ whole genome shotgun (WGS) entry which is preliminary data.</text>
</comment>
<dbReference type="EMBL" id="JXNT01000003">
    <property type="protein sequence ID" value="ODM20864.1"/>
    <property type="molecule type" value="Genomic_DNA"/>
</dbReference>
<dbReference type="InterPro" id="IPR051175">
    <property type="entry name" value="CLK_kinases"/>
</dbReference>
<dbReference type="SMART" id="SM00220">
    <property type="entry name" value="S_TKc"/>
    <property type="match status" value="1"/>
</dbReference>
<dbReference type="Gene3D" id="3.30.200.20">
    <property type="entry name" value="Phosphorylase Kinase, domain 1"/>
    <property type="match status" value="1"/>
</dbReference>
<dbReference type="PANTHER" id="PTHR45646:SF11">
    <property type="entry name" value="SERINE_THREONINE-PROTEIN KINASE DOA"/>
    <property type="match status" value="1"/>
</dbReference>
<feature type="domain" description="Protein kinase" evidence="6">
    <location>
        <begin position="41"/>
        <end position="367"/>
    </location>
</feature>
<protein>
    <recommendedName>
        <fullName evidence="6">Protein kinase domain-containing protein</fullName>
    </recommendedName>
</protein>
<evidence type="ECO:0000256" key="2">
    <source>
        <dbReference type="ARBA" id="ARBA00022679"/>
    </source>
</evidence>
<keyword evidence="5" id="KW-0067">ATP-binding</keyword>